<evidence type="ECO:0000313" key="3">
    <source>
        <dbReference type="Proteomes" id="UP000886523"/>
    </source>
</evidence>
<protein>
    <submittedName>
        <fullName evidence="2">Uncharacterized protein</fullName>
    </submittedName>
</protein>
<dbReference type="Proteomes" id="UP000886523">
    <property type="component" value="Unassembled WGS sequence"/>
</dbReference>
<evidence type="ECO:0000256" key="1">
    <source>
        <dbReference type="SAM" id="MobiDB-lite"/>
    </source>
</evidence>
<feature type="compositionally biased region" description="Polar residues" evidence="1">
    <location>
        <begin position="100"/>
        <end position="111"/>
    </location>
</feature>
<comment type="caution">
    <text evidence="2">The sequence shown here is derived from an EMBL/GenBank/DDBJ whole genome shotgun (WGS) entry which is preliminary data.</text>
</comment>
<gene>
    <name evidence="2" type="ORF">BS47DRAFT_1366178</name>
</gene>
<keyword evidence="3" id="KW-1185">Reference proteome</keyword>
<organism evidence="2 3">
    <name type="scientific">Hydnum rufescens UP504</name>
    <dbReference type="NCBI Taxonomy" id="1448309"/>
    <lineage>
        <taxon>Eukaryota</taxon>
        <taxon>Fungi</taxon>
        <taxon>Dikarya</taxon>
        <taxon>Basidiomycota</taxon>
        <taxon>Agaricomycotina</taxon>
        <taxon>Agaricomycetes</taxon>
        <taxon>Cantharellales</taxon>
        <taxon>Hydnaceae</taxon>
        <taxon>Hydnum</taxon>
    </lineage>
</organism>
<proteinExistence type="predicted"/>
<name>A0A9P6DR53_9AGAM</name>
<feature type="region of interest" description="Disordered" evidence="1">
    <location>
        <begin position="42"/>
        <end position="149"/>
    </location>
</feature>
<dbReference type="AlphaFoldDB" id="A0A9P6DR53"/>
<reference evidence="2" key="1">
    <citation type="journal article" date="2020" name="Nat. Commun.">
        <title>Large-scale genome sequencing of mycorrhizal fungi provides insights into the early evolution of symbiotic traits.</title>
        <authorList>
            <person name="Miyauchi S."/>
            <person name="Kiss E."/>
            <person name="Kuo A."/>
            <person name="Drula E."/>
            <person name="Kohler A."/>
            <person name="Sanchez-Garcia M."/>
            <person name="Morin E."/>
            <person name="Andreopoulos B."/>
            <person name="Barry K.W."/>
            <person name="Bonito G."/>
            <person name="Buee M."/>
            <person name="Carver A."/>
            <person name="Chen C."/>
            <person name="Cichocki N."/>
            <person name="Clum A."/>
            <person name="Culley D."/>
            <person name="Crous P.W."/>
            <person name="Fauchery L."/>
            <person name="Girlanda M."/>
            <person name="Hayes R.D."/>
            <person name="Keri Z."/>
            <person name="LaButti K."/>
            <person name="Lipzen A."/>
            <person name="Lombard V."/>
            <person name="Magnuson J."/>
            <person name="Maillard F."/>
            <person name="Murat C."/>
            <person name="Nolan M."/>
            <person name="Ohm R.A."/>
            <person name="Pangilinan J."/>
            <person name="Pereira M.F."/>
            <person name="Perotto S."/>
            <person name="Peter M."/>
            <person name="Pfister S."/>
            <person name="Riley R."/>
            <person name="Sitrit Y."/>
            <person name="Stielow J.B."/>
            <person name="Szollosi G."/>
            <person name="Zifcakova L."/>
            <person name="Stursova M."/>
            <person name="Spatafora J.W."/>
            <person name="Tedersoo L."/>
            <person name="Vaario L.M."/>
            <person name="Yamada A."/>
            <person name="Yan M."/>
            <person name="Wang P."/>
            <person name="Xu J."/>
            <person name="Bruns T."/>
            <person name="Baldrian P."/>
            <person name="Vilgalys R."/>
            <person name="Dunand C."/>
            <person name="Henrissat B."/>
            <person name="Grigoriev I.V."/>
            <person name="Hibbett D."/>
            <person name="Nagy L.G."/>
            <person name="Martin F.M."/>
        </authorList>
    </citation>
    <scope>NUCLEOTIDE SEQUENCE</scope>
    <source>
        <strain evidence="2">UP504</strain>
    </source>
</reference>
<sequence length="149" mass="16386">MVFSPTTKPHPPEEYIDKAHGDIWAHAQPHKTLMLDYPQYNDATHLPKQVPPLHDTPPSEVSPRCTKPHLTRTQPRSKTKNGHVQPPATRSKNPMPEHNNGGNTVPHTCHSQCVVIPGPSPQTPTTGEMTGKAPSPLQKIMPETGWVAV</sequence>
<evidence type="ECO:0000313" key="2">
    <source>
        <dbReference type="EMBL" id="KAF9508088.1"/>
    </source>
</evidence>
<dbReference type="EMBL" id="MU129065">
    <property type="protein sequence ID" value="KAF9508088.1"/>
    <property type="molecule type" value="Genomic_DNA"/>
</dbReference>
<accession>A0A9P6DR53</accession>
<feature type="compositionally biased region" description="Basic residues" evidence="1">
    <location>
        <begin position="66"/>
        <end position="81"/>
    </location>
</feature>